<dbReference type="GO" id="GO:0003824">
    <property type="term" value="F:catalytic activity"/>
    <property type="evidence" value="ECO:0007669"/>
    <property type="project" value="InterPro"/>
</dbReference>
<reference evidence="2 4" key="2">
    <citation type="journal article" date="2013" name="Nature">
        <title>Insights into bilaterian evolution from three spiralian genomes.</title>
        <authorList>
            <person name="Simakov O."/>
            <person name="Marletaz F."/>
            <person name="Cho S.J."/>
            <person name="Edsinger-Gonzales E."/>
            <person name="Havlak P."/>
            <person name="Hellsten U."/>
            <person name="Kuo D.H."/>
            <person name="Larsson T."/>
            <person name="Lv J."/>
            <person name="Arendt D."/>
            <person name="Savage R."/>
            <person name="Osoegawa K."/>
            <person name="de Jong P."/>
            <person name="Grimwood J."/>
            <person name="Chapman J.A."/>
            <person name="Shapiro H."/>
            <person name="Aerts A."/>
            <person name="Otillar R.P."/>
            <person name="Terry A.Y."/>
            <person name="Boore J.L."/>
            <person name="Grigoriev I.V."/>
            <person name="Lindberg D.R."/>
            <person name="Seaver E.C."/>
            <person name="Weisblat D.A."/>
            <person name="Putnam N.H."/>
            <person name="Rokhsar D.S."/>
        </authorList>
    </citation>
    <scope>NUCLEOTIDE SEQUENCE</scope>
</reference>
<dbReference type="PANTHER" id="PTHR33776:SF3">
    <property type="entry name" value="PHD-TYPE DOMAIN-CONTAINING PROTEIN"/>
    <property type="match status" value="1"/>
</dbReference>
<dbReference type="Gene3D" id="3.60.10.10">
    <property type="entry name" value="Endonuclease/exonuclease/phosphatase"/>
    <property type="match status" value="1"/>
</dbReference>
<feature type="domain" description="Endonuclease/exonuclease/phosphatase" evidence="1">
    <location>
        <begin position="17"/>
        <end position="166"/>
    </location>
</feature>
<reference evidence="3" key="3">
    <citation type="submission" date="2015-06" db="UniProtKB">
        <authorList>
            <consortium name="EnsemblMetazoa"/>
        </authorList>
    </citation>
    <scope>IDENTIFICATION</scope>
</reference>
<dbReference type="AlphaFoldDB" id="T1FJ86"/>
<dbReference type="Proteomes" id="UP000015101">
    <property type="component" value="Unassembled WGS sequence"/>
</dbReference>
<sequence length="217" mass="24030">MSSNAPNAVRLDIAPPGFSVAHYNRPGRRSGGIYVVHRATFRCSALDFGIFTMFELLVTKLVCPESAIILAVLYCPPGPAVDSFFEELETLIIYLHSSSSFFIICGNFNCPGSERLSSLLEENNLFQHVSFPTHWCGNTLDLIIISTSFSDSIKDVKSLNVTYSDHKIILVDICTFSTPPLVETRTYEPIHCINLNRFQSDLMAVVNSLLSASLNLS</sequence>
<dbReference type="HOGENOM" id="CLU_1273457_0_0_1"/>
<evidence type="ECO:0000313" key="3">
    <source>
        <dbReference type="EnsemblMetazoa" id="HelroP183162"/>
    </source>
</evidence>
<dbReference type="GeneID" id="20208885"/>
<dbReference type="SUPFAM" id="SSF56219">
    <property type="entry name" value="DNase I-like"/>
    <property type="match status" value="1"/>
</dbReference>
<organism evidence="3 4">
    <name type="scientific">Helobdella robusta</name>
    <name type="common">Californian leech</name>
    <dbReference type="NCBI Taxonomy" id="6412"/>
    <lineage>
        <taxon>Eukaryota</taxon>
        <taxon>Metazoa</taxon>
        <taxon>Spiralia</taxon>
        <taxon>Lophotrochozoa</taxon>
        <taxon>Annelida</taxon>
        <taxon>Clitellata</taxon>
        <taxon>Hirudinea</taxon>
        <taxon>Rhynchobdellida</taxon>
        <taxon>Glossiphoniidae</taxon>
        <taxon>Helobdella</taxon>
    </lineage>
</organism>
<dbReference type="STRING" id="6412.T1FJ86"/>
<dbReference type="CTD" id="20208885"/>
<evidence type="ECO:0000313" key="2">
    <source>
        <dbReference type="EMBL" id="ESO11466.1"/>
    </source>
</evidence>
<name>T1FJ86_HELRO</name>
<reference evidence="4" key="1">
    <citation type="submission" date="2012-12" db="EMBL/GenBank/DDBJ databases">
        <authorList>
            <person name="Hellsten U."/>
            <person name="Grimwood J."/>
            <person name="Chapman J.A."/>
            <person name="Shapiro H."/>
            <person name="Aerts A."/>
            <person name="Otillar R.P."/>
            <person name="Terry A.Y."/>
            <person name="Boore J.L."/>
            <person name="Simakov O."/>
            <person name="Marletaz F."/>
            <person name="Cho S.-J."/>
            <person name="Edsinger-Gonzales E."/>
            <person name="Havlak P."/>
            <person name="Kuo D.-H."/>
            <person name="Larsson T."/>
            <person name="Lv J."/>
            <person name="Arendt D."/>
            <person name="Savage R."/>
            <person name="Osoegawa K."/>
            <person name="de Jong P."/>
            <person name="Lindberg D.R."/>
            <person name="Seaver E.C."/>
            <person name="Weisblat D.A."/>
            <person name="Putnam N.H."/>
            <person name="Grigoriev I.V."/>
            <person name="Rokhsar D.S."/>
        </authorList>
    </citation>
    <scope>NUCLEOTIDE SEQUENCE</scope>
</reference>
<protein>
    <recommendedName>
        <fullName evidence="1">Endonuclease/exonuclease/phosphatase domain-containing protein</fullName>
    </recommendedName>
</protein>
<dbReference type="InterPro" id="IPR036691">
    <property type="entry name" value="Endo/exonu/phosph_ase_sf"/>
</dbReference>
<accession>T1FJ86</accession>
<dbReference type="Pfam" id="PF03372">
    <property type="entry name" value="Exo_endo_phos"/>
    <property type="match status" value="1"/>
</dbReference>
<dbReference type="RefSeq" id="XP_009010447.1">
    <property type="nucleotide sequence ID" value="XM_009012199.1"/>
</dbReference>
<evidence type="ECO:0000313" key="4">
    <source>
        <dbReference type="Proteomes" id="UP000015101"/>
    </source>
</evidence>
<dbReference type="InterPro" id="IPR005135">
    <property type="entry name" value="Endo/exonuclease/phosphatase"/>
</dbReference>
<keyword evidence="4" id="KW-1185">Reference proteome</keyword>
<dbReference type="EMBL" id="KB095813">
    <property type="protein sequence ID" value="ESO11466.1"/>
    <property type="molecule type" value="Genomic_DNA"/>
</dbReference>
<dbReference type="KEGG" id="hro:HELRODRAFT_183162"/>
<dbReference type="EnsemblMetazoa" id="HelroT183162">
    <property type="protein sequence ID" value="HelroP183162"/>
    <property type="gene ID" value="HelroG183162"/>
</dbReference>
<dbReference type="OrthoDB" id="10072198at2759"/>
<dbReference type="InParanoid" id="T1FJ86"/>
<dbReference type="PANTHER" id="PTHR33776">
    <property type="entry name" value="ENDO/EXONUCLEASE/PHOSPHATASE DOMAIN-CONTAINING PROTEIN"/>
    <property type="match status" value="1"/>
</dbReference>
<evidence type="ECO:0000259" key="1">
    <source>
        <dbReference type="Pfam" id="PF03372"/>
    </source>
</evidence>
<gene>
    <name evidence="3" type="primary">20208885</name>
    <name evidence="2" type="ORF">HELRODRAFT_183162</name>
</gene>
<dbReference type="EMBL" id="AMQM01008618">
    <property type="status" value="NOT_ANNOTATED_CDS"/>
    <property type="molecule type" value="Genomic_DNA"/>
</dbReference>
<proteinExistence type="predicted"/>